<evidence type="ECO:0000313" key="2">
    <source>
        <dbReference type="EMBL" id="PPS15092.1"/>
    </source>
</evidence>
<feature type="region of interest" description="Disordered" evidence="1">
    <location>
        <begin position="1"/>
        <end position="29"/>
    </location>
</feature>
<evidence type="ECO:0000256" key="1">
    <source>
        <dbReference type="SAM" id="MobiDB-lite"/>
    </source>
</evidence>
<dbReference type="PANTHER" id="PTHR35021">
    <property type="match status" value="1"/>
</dbReference>
<dbReference type="PANTHER" id="PTHR35021:SF8">
    <property type="entry name" value="FIBER PROTEIN FB17"/>
    <property type="match status" value="1"/>
</dbReference>
<dbReference type="Proteomes" id="UP000239757">
    <property type="component" value="Unassembled WGS sequence"/>
</dbReference>
<dbReference type="EMBL" id="KZ663194">
    <property type="protein sequence ID" value="PPS15092.1"/>
    <property type="molecule type" value="Genomic_DNA"/>
</dbReference>
<evidence type="ECO:0000313" key="3">
    <source>
        <dbReference type="Proteomes" id="UP000239757"/>
    </source>
</evidence>
<feature type="compositionally biased region" description="Polar residues" evidence="1">
    <location>
        <begin position="1"/>
        <end position="22"/>
    </location>
</feature>
<name>A0A2P5YHL5_GOSBA</name>
<dbReference type="AlphaFoldDB" id="A0A2P5YHL5"/>
<protein>
    <submittedName>
        <fullName evidence="2">Uncharacterized protein</fullName>
    </submittedName>
</protein>
<gene>
    <name evidence="2" type="ORF">GOBAR_AA05516</name>
</gene>
<dbReference type="OrthoDB" id="987633at2759"/>
<proteinExistence type="predicted"/>
<accession>A0A2P5YHL5</accession>
<sequence>MFGRGNSTDVTDMDLQQLQSDTSLERDNAEKNRYQENFYISESSTFQQQPEPEMKVEHQFPEVCSDSRSVRKPIKILKDRIRKQKMADKVADMESLIWLDHRMKTLPQVNQTKTPLQADLQVNTQNIKNIDNYLRGNSTDPTEMDPEQLPSDMPFGTLERYIVEKNWYLENFYISESSTSQQQPESEMKVEHQFPEVCSDSRSVRKRMKILKDRIHRQKMADKRTDLELLLWVKLKLKAFPVSLQIPASFNQIRNEWPMRPDLQIILQKMQDIKAKSKDRVLTENDMNGELGIVIQELDTLRARRLKEQERDLDAVLGTDMGTKNLIEKFSSEFPWLFSQDQVQESLSTLGAQFKSLENQLYDENNNKVSFKDFEGLEEALKKTNGLDLLPGYLKPIANQIEKAHGEATGIAHEYIQLFVCAAINEMQESAVKSLNWDTLKKWGATLNYARQLGFQVSLADELLRKAFVAYMCFKFLINQPDDKKNNQVSDEDLESQVYGSWSTFGAEFKSLENQHYEENNNKVSFKGFEGLEEALEKNNAFGLPDYLKPIVNQIEKARGEATGIAHACIQHFVCAAIKEMQDSALESLNWDTLEKWGATLNYARQLGFQVSFADELLRKTFVTYMCFKFLINQPDDKKNNQVSDEDLESQVCGSWSTFGAEFKSLENQLYEENNTKVSFKDFEGLEEALKKTNAFGLPDYLKPIANQIEEARGKAAGLDHGCIQILVCAAIKEMQDSALESLNWDTLKKWGGTLNCARQLGFQVSFADELLRKTFVAYMCFKFLINQPDDKKNNQVSDEDLESQVYGSWSTFGAEFKSLENQHYEENNNKVSFKGFEGLEEALEKNNAFGLPDYLKPIVNQIEKARGEATGIAHACIQHFVCAAIKEMQDSALESLNWDTLEKWGATLNYARQLGFQVSFADELLRKTFVTYMCFKFLINQPDDKKNNQVSDEDLESQVCGSWSTFGAEFKSLENQLYEENNTKVSFKDFEGLEEALKKTNAFGLPDYLKPIANQIEEARGKAAGLDHGCIQILVCAAIKEMQDSALESLNWDTLKKWGGTLNCARQLGFQVSFADELLRKTLVAYMCFKFLINQPDDKNNNQGKFR</sequence>
<organism evidence="2 3">
    <name type="scientific">Gossypium barbadense</name>
    <name type="common">Sea Island cotton</name>
    <name type="synonym">Hibiscus barbadensis</name>
    <dbReference type="NCBI Taxonomy" id="3634"/>
    <lineage>
        <taxon>Eukaryota</taxon>
        <taxon>Viridiplantae</taxon>
        <taxon>Streptophyta</taxon>
        <taxon>Embryophyta</taxon>
        <taxon>Tracheophyta</taxon>
        <taxon>Spermatophyta</taxon>
        <taxon>Magnoliopsida</taxon>
        <taxon>eudicotyledons</taxon>
        <taxon>Gunneridae</taxon>
        <taxon>Pentapetalae</taxon>
        <taxon>rosids</taxon>
        <taxon>malvids</taxon>
        <taxon>Malvales</taxon>
        <taxon>Malvaceae</taxon>
        <taxon>Malvoideae</taxon>
        <taxon>Gossypium</taxon>
    </lineage>
</organism>
<reference evidence="2 3" key="1">
    <citation type="submission" date="2015-01" db="EMBL/GenBank/DDBJ databases">
        <title>Genome of allotetraploid Gossypium barbadense reveals genomic plasticity and fiber elongation in cotton evolution.</title>
        <authorList>
            <person name="Chen X."/>
            <person name="Liu X."/>
            <person name="Zhao B."/>
            <person name="Zheng H."/>
            <person name="Hu Y."/>
            <person name="Lu G."/>
            <person name="Yang C."/>
            <person name="Chen J."/>
            <person name="Shan C."/>
            <person name="Zhang L."/>
            <person name="Zhou Y."/>
            <person name="Wang L."/>
            <person name="Guo W."/>
            <person name="Bai Y."/>
            <person name="Ruan J."/>
            <person name="Shangguan X."/>
            <person name="Mao Y."/>
            <person name="Jiang J."/>
            <person name="Zhu Y."/>
            <person name="Lei J."/>
            <person name="Kang H."/>
            <person name="Chen S."/>
            <person name="He X."/>
            <person name="Wang R."/>
            <person name="Wang Y."/>
            <person name="Chen J."/>
            <person name="Wang L."/>
            <person name="Yu S."/>
            <person name="Wang B."/>
            <person name="Wei J."/>
            <person name="Song S."/>
            <person name="Lu X."/>
            <person name="Gao Z."/>
            <person name="Gu W."/>
            <person name="Deng X."/>
            <person name="Ma D."/>
            <person name="Wang S."/>
            <person name="Liang W."/>
            <person name="Fang L."/>
            <person name="Cai C."/>
            <person name="Zhu X."/>
            <person name="Zhou B."/>
            <person name="Zhang Y."/>
            <person name="Chen Z."/>
            <person name="Xu S."/>
            <person name="Zhu R."/>
            <person name="Wang S."/>
            <person name="Zhang T."/>
            <person name="Zhao G."/>
        </authorList>
    </citation>
    <scope>NUCLEOTIDE SEQUENCE [LARGE SCALE GENOMIC DNA]</scope>
    <source>
        <strain evidence="3">cv. Xinhai21</strain>
        <tissue evidence="2">Leaf</tissue>
    </source>
</reference>